<sequence length="151" mass="17852">MFKNQKPRVTLQSNHFAWNSRLCITSASEFKLLKSPLHKERRNPKELEKQRRVKQKLKSCETINRVSAMASFPVMCFLLILLLPSMFTEGVVLKKDQEELIDSEDESIILISCQYIQEFLKNAGEILFYSNDKEVMFEKIIDRDFFFFVFV</sequence>
<reference evidence="2 4" key="2">
    <citation type="journal article" date="2011" name="PLoS Biol.">
        <title>Modernizing reference genome assemblies.</title>
        <authorList>
            <person name="Church D.M."/>
            <person name="Schneider V.A."/>
            <person name="Graves T."/>
            <person name="Auger K."/>
            <person name="Cunningham F."/>
            <person name="Bouk N."/>
            <person name="Chen H.C."/>
            <person name="Agarwala R."/>
            <person name="McLaren W.M."/>
            <person name="Ritchie G.R."/>
            <person name="Albracht D."/>
            <person name="Kremitzki M."/>
            <person name="Rock S."/>
            <person name="Kotkiewicz H."/>
            <person name="Kremitzki C."/>
            <person name="Wollam A."/>
            <person name="Trani L."/>
            <person name="Fulton L."/>
            <person name="Fulton R."/>
            <person name="Matthews L."/>
            <person name="Whitehead S."/>
            <person name="Chow W."/>
            <person name="Torrance J."/>
            <person name="Dunn M."/>
            <person name="Harden G."/>
            <person name="Threadgold G."/>
            <person name="Wood J."/>
            <person name="Collins J."/>
            <person name="Heath P."/>
            <person name="Griffiths G."/>
            <person name="Pelan S."/>
            <person name="Grafham D."/>
            <person name="Eichler E.E."/>
            <person name="Weinstock G."/>
            <person name="Mardis E.R."/>
            <person name="Wilson R.K."/>
            <person name="Howe K."/>
            <person name="Flicek P."/>
            <person name="Hubbard T."/>
        </authorList>
    </citation>
    <scope>NUCLEOTIDE SEQUENCE [LARGE SCALE GENOMIC DNA]</scope>
    <source>
        <strain evidence="2 4">C57BL/6J</strain>
    </source>
</reference>
<reference evidence="2 4" key="1">
    <citation type="journal article" date="2009" name="PLoS Biol.">
        <title>Lineage-specific biology revealed by a finished genome assembly of the mouse.</title>
        <authorList>
            <consortium name="Mouse Genome Sequencing Consortium"/>
            <person name="Church D.M."/>
            <person name="Goodstadt L."/>
            <person name="Hillier L.W."/>
            <person name="Zody M.C."/>
            <person name="Goldstein S."/>
            <person name="She X."/>
            <person name="Bult C.J."/>
            <person name="Agarwala R."/>
            <person name="Cherry J.L."/>
            <person name="DiCuccio M."/>
            <person name="Hlavina W."/>
            <person name="Kapustin Y."/>
            <person name="Meric P."/>
            <person name="Maglott D."/>
            <person name="Birtle Z."/>
            <person name="Marques A.C."/>
            <person name="Graves T."/>
            <person name="Zhou S."/>
            <person name="Teague B."/>
            <person name="Potamousis K."/>
            <person name="Churas C."/>
            <person name="Place M."/>
            <person name="Herschleb J."/>
            <person name="Runnheim R."/>
            <person name="Forrest D."/>
            <person name="Amos-Landgraf J."/>
            <person name="Schwartz D.C."/>
            <person name="Cheng Z."/>
            <person name="Lindblad-Toh K."/>
            <person name="Eichler E.E."/>
            <person name="Ponting C.P."/>
        </authorList>
    </citation>
    <scope>NUCLEOTIDE SEQUENCE [LARGE SCALE GENOMIC DNA]</scope>
    <source>
        <strain evidence="2 4">C57BL/6J</strain>
    </source>
</reference>
<protein>
    <submittedName>
        <fullName evidence="2">Exocrine gland secreted peptide 34</fullName>
    </submittedName>
</protein>
<dbReference type="RNAct" id="G3UXG0">
    <property type="molecule type" value="protein"/>
</dbReference>
<keyword evidence="4" id="KW-1185">Reference proteome</keyword>
<dbReference type="InterPro" id="IPR032253">
    <property type="entry name" value="Esp1/Esp22"/>
</dbReference>
<evidence type="ECO:0000313" key="2">
    <source>
        <dbReference type="Ensembl" id="ENSMUSP00000133675.2"/>
    </source>
</evidence>
<dbReference type="HOGENOM" id="CLU_1730837_0_0_1"/>
<keyword evidence="1" id="KW-0472">Membrane</keyword>
<dbReference type="PhylomeDB" id="G3UXG0"/>
<proteinExistence type="predicted"/>
<accession>G3UXG0</accession>
<name>G3UXG0_MOUSE</name>
<dbReference type="PaxDb" id="10090-ENSMUSP00000133675"/>
<dbReference type="AGR" id="MGI:5141875"/>
<dbReference type="ExpressionAtlas" id="G3UXG0">
    <property type="expression patterns" value="differential"/>
</dbReference>
<keyword evidence="1" id="KW-1133">Transmembrane helix</keyword>
<evidence type="ECO:0000313" key="3">
    <source>
        <dbReference type="MGI" id="MGI:5141875"/>
    </source>
</evidence>
<evidence type="ECO:0000313" key="4">
    <source>
        <dbReference type="Proteomes" id="UP000000589"/>
    </source>
</evidence>
<dbReference type="GO" id="GO:0005186">
    <property type="term" value="F:pheromone activity"/>
    <property type="evidence" value="ECO:0000314"/>
    <property type="project" value="MGI"/>
</dbReference>
<dbReference type="MGI" id="MGI:5141875">
    <property type="gene designation" value="Esp34"/>
</dbReference>
<dbReference type="VEuPathDB" id="HostDB:ENSMUSG00000092244"/>
<dbReference type="CDD" id="cd14250">
    <property type="entry name" value="ESP36_like"/>
    <property type="match status" value="1"/>
</dbReference>
<reference evidence="2" key="4">
    <citation type="submission" date="2025-09" db="UniProtKB">
        <authorList>
            <consortium name="Ensembl"/>
        </authorList>
    </citation>
    <scope>IDENTIFICATION</scope>
    <source>
        <strain evidence="2">C57BL/6J</strain>
    </source>
</reference>
<dbReference type="GeneTree" id="ENSGT00860000135015"/>
<dbReference type="GO" id="GO:0005615">
    <property type="term" value="C:extracellular space"/>
    <property type="evidence" value="ECO:0000314"/>
    <property type="project" value="MGI"/>
</dbReference>
<dbReference type="InParanoid" id="G3UXG0"/>
<reference evidence="2" key="3">
    <citation type="submission" date="2025-08" db="UniProtKB">
        <authorList>
            <consortium name="Ensembl"/>
        </authorList>
    </citation>
    <scope>IDENTIFICATION</scope>
    <source>
        <strain evidence="2">C57BL/6J</strain>
    </source>
</reference>
<organism evidence="2 4">
    <name type="scientific">Mus musculus</name>
    <name type="common">Mouse</name>
    <dbReference type="NCBI Taxonomy" id="10090"/>
    <lineage>
        <taxon>Eukaryota</taxon>
        <taxon>Metazoa</taxon>
        <taxon>Chordata</taxon>
        <taxon>Craniata</taxon>
        <taxon>Vertebrata</taxon>
        <taxon>Euteleostomi</taxon>
        <taxon>Mammalia</taxon>
        <taxon>Eutheria</taxon>
        <taxon>Euarchontoglires</taxon>
        <taxon>Glires</taxon>
        <taxon>Rodentia</taxon>
        <taxon>Myomorpha</taxon>
        <taxon>Muroidea</taxon>
        <taxon>Muridae</taxon>
        <taxon>Murinae</taxon>
        <taxon>Mus</taxon>
        <taxon>Mus</taxon>
    </lineage>
</organism>
<gene>
    <name evidence="2 3" type="primary">Esp34</name>
</gene>
<feature type="transmembrane region" description="Helical" evidence="1">
    <location>
        <begin position="66"/>
        <end position="87"/>
    </location>
</feature>
<dbReference type="FunCoup" id="G3UXG0">
    <property type="interactions" value="585"/>
</dbReference>
<dbReference type="Ensembl" id="ENSMUST00000173055.3">
    <property type="protein sequence ID" value="ENSMUSP00000133675.2"/>
    <property type="gene ID" value="ENSMUSG00000092244.4"/>
</dbReference>
<keyword evidence="1" id="KW-0812">Transmembrane</keyword>
<dbReference type="AlphaFoldDB" id="G3UXG0"/>
<dbReference type="Pfam" id="PF16590">
    <property type="entry name" value="ESP"/>
    <property type="match status" value="1"/>
</dbReference>
<dbReference type="Proteomes" id="UP000000589">
    <property type="component" value="Chromosome 17"/>
</dbReference>
<evidence type="ECO:0000256" key="1">
    <source>
        <dbReference type="SAM" id="Phobius"/>
    </source>
</evidence>